<dbReference type="PIRSF" id="PIRSF019239">
    <property type="entry name" value="MrpE"/>
    <property type="match status" value="1"/>
</dbReference>
<dbReference type="GO" id="GO:0005886">
    <property type="term" value="C:plasma membrane"/>
    <property type="evidence" value="ECO:0007669"/>
    <property type="project" value="UniProtKB-SubCell"/>
</dbReference>
<name>A0A4V3BDK1_9STAP</name>
<keyword evidence="3" id="KW-0050">Antiport</keyword>
<dbReference type="OrthoDB" id="9800498at2"/>
<keyword evidence="3" id="KW-0813">Transport</keyword>
<dbReference type="GO" id="GO:0008324">
    <property type="term" value="F:monoatomic cation transmembrane transporter activity"/>
    <property type="evidence" value="ECO:0007669"/>
    <property type="project" value="InterPro"/>
</dbReference>
<evidence type="ECO:0000256" key="2">
    <source>
        <dbReference type="ARBA" id="ARBA00006228"/>
    </source>
</evidence>
<dbReference type="NCBIfam" id="NF006517">
    <property type="entry name" value="PRK08965.1-1"/>
    <property type="match status" value="1"/>
</dbReference>
<dbReference type="RefSeq" id="WP_133432032.1">
    <property type="nucleotide sequence ID" value="NZ_SCWA01000010.1"/>
</dbReference>
<dbReference type="Proteomes" id="UP000295310">
    <property type="component" value="Unassembled WGS sequence"/>
</dbReference>
<keyword evidence="5 8" id="KW-0812">Transmembrane</keyword>
<reference evidence="9 10" key="1">
    <citation type="submission" date="2019-01" db="EMBL/GenBank/DDBJ databases">
        <title>Draft genome sequences of the type strains of six Macrococcus species.</title>
        <authorList>
            <person name="Mazhar S."/>
            <person name="Altermann E."/>
            <person name="Hill C."/>
            <person name="Mcauliffe O."/>
        </authorList>
    </citation>
    <scope>NUCLEOTIDE SEQUENCE [LARGE SCALE GENOMIC DNA]</scope>
    <source>
        <strain evidence="9 10">CCM4811</strain>
    </source>
</reference>
<comment type="similarity">
    <text evidence="2">Belongs to the CPA3 antiporters (TC 2.A.63) subunit E family.</text>
</comment>
<evidence type="ECO:0000256" key="4">
    <source>
        <dbReference type="ARBA" id="ARBA00022475"/>
    </source>
</evidence>
<evidence type="ECO:0000256" key="6">
    <source>
        <dbReference type="ARBA" id="ARBA00022989"/>
    </source>
</evidence>
<dbReference type="GO" id="GO:0015297">
    <property type="term" value="F:antiporter activity"/>
    <property type="evidence" value="ECO:0007669"/>
    <property type="project" value="UniProtKB-KW"/>
</dbReference>
<evidence type="ECO:0000256" key="7">
    <source>
        <dbReference type="ARBA" id="ARBA00023136"/>
    </source>
</evidence>
<organism evidence="9 10">
    <name type="scientific">Macrococcus brunensis</name>
    <dbReference type="NCBI Taxonomy" id="198483"/>
    <lineage>
        <taxon>Bacteria</taxon>
        <taxon>Bacillati</taxon>
        <taxon>Bacillota</taxon>
        <taxon>Bacilli</taxon>
        <taxon>Bacillales</taxon>
        <taxon>Staphylococcaceae</taxon>
        <taxon>Macrococcus</taxon>
    </lineage>
</organism>
<evidence type="ECO:0000313" key="10">
    <source>
        <dbReference type="Proteomes" id="UP000295310"/>
    </source>
</evidence>
<gene>
    <name evidence="9" type="ORF">ERX27_06525</name>
</gene>
<feature type="transmembrane region" description="Helical" evidence="8">
    <location>
        <begin position="28"/>
        <end position="46"/>
    </location>
</feature>
<keyword evidence="7 8" id="KW-0472">Membrane</keyword>
<evidence type="ECO:0000256" key="8">
    <source>
        <dbReference type="SAM" id="Phobius"/>
    </source>
</evidence>
<proteinExistence type="inferred from homology"/>
<dbReference type="AlphaFoldDB" id="A0A4V3BDK1"/>
<sequence length="161" mass="18823">MAQFLLNILIAILWTLFGDQDRFYFSTFFKGYLIGLIIVWLIHQFFGGKFYLYKIWALFKLFMVFNYELLTSSLSTSRYILFKSSEVNPGVVQYQTKLTTDWQITVLTMLIILTPGSVVLRISDDNSTLFIHALNQTEKENKKLLSSIKNYEALIKEVIYS</sequence>
<evidence type="ECO:0000256" key="3">
    <source>
        <dbReference type="ARBA" id="ARBA00022449"/>
    </source>
</evidence>
<dbReference type="PANTHER" id="PTHR34584">
    <property type="entry name" value="NA(+)/H(+) ANTIPORTER SUBUNIT E1"/>
    <property type="match status" value="1"/>
</dbReference>
<evidence type="ECO:0000313" key="9">
    <source>
        <dbReference type="EMBL" id="TDL97726.1"/>
    </source>
</evidence>
<dbReference type="InterPro" id="IPR002758">
    <property type="entry name" value="Cation_antiport_E"/>
</dbReference>
<dbReference type="Pfam" id="PF01899">
    <property type="entry name" value="MNHE"/>
    <property type="match status" value="1"/>
</dbReference>
<comment type="subcellular location">
    <subcellularLocation>
        <location evidence="1">Cell membrane</location>
        <topology evidence="1">Multi-pass membrane protein</topology>
    </subcellularLocation>
</comment>
<keyword evidence="10" id="KW-1185">Reference proteome</keyword>
<dbReference type="EMBL" id="SCWA01000010">
    <property type="protein sequence ID" value="TDL97726.1"/>
    <property type="molecule type" value="Genomic_DNA"/>
</dbReference>
<accession>A0A4V3BDK1</accession>
<dbReference type="PANTHER" id="PTHR34584:SF1">
    <property type="entry name" value="NA(+)_H(+) ANTIPORTER SUBUNIT E1"/>
    <property type="match status" value="1"/>
</dbReference>
<evidence type="ECO:0000256" key="5">
    <source>
        <dbReference type="ARBA" id="ARBA00022692"/>
    </source>
</evidence>
<keyword evidence="6 8" id="KW-1133">Transmembrane helix</keyword>
<protein>
    <submittedName>
        <fullName evidence="9">Na+/H+ antiporter subunit E</fullName>
    </submittedName>
</protein>
<evidence type="ECO:0000256" key="1">
    <source>
        <dbReference type="ARBA" id="ARBA00004651"/>
    </source>
</evidence>
<comment type="caution">
    <text evidence="9">The sequence shown here is derived from an EMBL/GenBank/DDBJ whole genome shotgun (WGS) entry which is preliminary data.</text>
</comment>
<keyword evidence="4" id="KW-1003">Cell membrane</keyword>